<dbReference type="SUPFAM" id="SSF103473">
    <property type="entry name" value="MFS general substrate transporter"/>
    <property type="match status" value="1"/>
</dbReference>
<evidence type="ECO:0000259" key="7">
    <source>
        <dbReference type="PROSITE" id="PS50850"/>
    </source>
</evidence>
<dbReference type="InterPro" id="IPR020846">
    <property type="entry name" value="MFS_dom"/>
</dbReference>
<evidence type="ECO:0000256" key="6">
    <source>
        <dbReference type="SAM" id="Phobius"/>
    </source>
</evidence>
<evidence type="ECO:0000256" key="2">
    <source>
        <dbReference type="ARBA" id="ARBA00022475"/>
    </source>
</evidence>
<feature type="transmembrane region" description="Helical" evidence="6">
    <location>
        <begin position="338"/>
        <end position="359"/>
    </location>
</feature>
<dbReference type="RefSeq" id="WP_320188364.1">
    <property type="nucleotide sequence ID" value="NZ_CP192768.1"/>
</dbReference>
<feature type="transmembrane region" description="Helical" evidence="6">
    <location>
        <begin position="365"/>
        <end position="387"/>
    </location>
</feature>
<dbReference type="PANTHER" id="PTHR43124:SF5">
    <property type="entry name" value="PURINE RIBONUCLEOSIDE EFFLUX PUMP NEPI"/>
    <property type="match status" value="1"/>
</dbReference>
<comment type="caution">
    <text evidence="8">The sequence shown here is derived from an EMBL/GenBank/DDBJ whole genome shotgun (WGS) entry which is preliminary data.</text>
</comment>
<accession>A0ABU4W2V5</accession>
<feature type="transmembrane region" description="Helical" evidence="6">
    <location>
        <begin position="303"/>
        <end position="326"/>
    </location>
</feature>
<feature type="transmembrane region" description="Helical" evidence="6">
    <location>
        <begin position="141"/>
        <end position="163"/>
    </location>
</feature>
<dbReference type="Pfam" id="PF07690">
    <property type="entry name" value="MFS_1"/>
    <property type="match status" value="1"/>
</dbReference>
<feature type="transmembrane region" description="Helical" evidence="6">
    <location>
        <begin position="214"/>
        <end position="235"/>
    </location>
</feature>
<reference evidence="8" key="1">
    <citation type="journal article" date="2023" name="Phytobiomes J">
        <title>Deciphering the key players within the bacterial microbiota associated with aerial crown gall tumors on rhododendron: Insights into the gallobiome.</title>
        <authorList>
            <person name="Kuzmanovic N."/>
            <person name="Nesme J."/>
            <person name="Wolf J."/>
            <person name="Neumann-Schaal M."/>
            <person name="Petersen J."/>
            <person name="Fernandez-Gnecco G."/>
            <person name="Sproeer C."/>
            <person name="Bunk B."/>
            <person name="Overmann J."/>
            <person name="Sorensen S.J."/>
            <person name="Idczak E."/>
            <person name="Smalla K."/>
        </authorList>
    </citation>
    <scope>NUCLEOTIDE SEQUENCE [LARGE SCALE GENOMIC DNA]</scope>
    <source>
        <strain evidence="8">Rho-14.1</strain>
    </source>
</reference>
<dbReference type="InterPro" id="IPR036259">
    <property type="entry name" value="MFS_trans_sf"/>
</dbReference>
<organism evidence="8 9">
    <name type="scientific">Agrobacterium rosae</name>
    <dbReference type="NCBI Taxonomy" id="1972867"/>
    <lineage>
        <taxon>Bacteria</taxon>
        <taxon>Pseudomonadati</taxon>
        <taxon>Pseudomonadota</taxon>
        <taxon>Alphaproteobacteria</taxon>
        <taxon>Hyphomicrobiales</taxon>
        <taxon>Rhizobiaceae</taxon>
        <taxon>Rhizobium/Agrobacterium group</taxon>
        <taxon>Agrobacterium</taxon>
    </lineage>
</organism>
<evidence type="ECO:0000256" key="5">
    <source>
        <dbReference type="ARBA" id="ARBA00023136"/>
    </source>
</evidence>
<keyword evidence="9" id="KW-1185">Reference proteome</keyword>
<feature type="transmembrane region" description="Helical" evidence="6">
    <location>
        <begin position="52"/>
        <end position="74"/>
    </location>
</feature>
<dbReference type="PROSITE" id="PS50850">
    <property type="entry name" value="MFS"/>
    <property type="match status" value="1"/>
</dbReference>
<keyword evidence="5 6" id="KW-0472">Membrane</keyword>
<protein>
    <submittedName>
        <fullName evidence="8">MFS transporter</fullName>
    </submittedName>
</protein>
<dbReference type="EMBL" id="JAVRAD010000012">
    <property type="protein sequence ID" value="MDX8331767.1"/>
    <property type="molecule type" value="Genomic_DNA"/>
</dbReference>
<keyword evidence="3 6" id="KW-0812">Transmembrane</keyword>
<name>A0ABU4W2V5_9HYPH</name>
<feature type="transmembrane region" description="Helical" evidence="6">
    <location>
        <begin position="16"/>
        <end position="40"/>
    </location>
</feature>
<feature type="transmembrane region" description="Helical" evidence="6">
    <location>
        <begin position="247"/>
        <end position="264"/>
    </location>
</feature>
<proteinExistence type="predicted"/>
<feature type="transmembrane region" description="Helical" evidence="6">
    <location>
        <begin position="108"/>
        <end position="129"/>
    </location>
</feature>
<keyword evidence="4 6" id="KW-1133">Transmembrane helix</keyword>
<evidence type="ECO:0000256" key="4">
    <source>
        <dbReference type="ARBA" id="ARBA00022989"/>
    </source>
</evidence>
<evidence type="ECO:0000313" key="9">
    <source>
        <dbReference type="Proteomes" id="UP001277561"/>
    </source>
</evidence>
<dbReference type="Gene3D" id="1.20.1250.20">
    <property type="entry name" value="MFS general substrate transporter like domains"/>
    <property type="match status" value="1"/>
</dbReference>
<dbReference type="PANTHER" id="PTHR43124">
    <property type="entry name" value="PURINE EFFLUX PUMP PBUE"/>
    <property type="match status" value="1"/>
</dbReference>
<comment type="subcellular location">
    <subcellularLocation>
        <location evidence="1">Cell membrane</location>
        <topology evidence="1">Multi-pass membrane protein</topology>
    </subcellularLocation>
</comment>
<dbReference type="Proteomes" id="UP001277561">
    <property type="component" value="Unassembled WGS sequence"/>
</dbReference>
<feature type="transmembrane region" description="Helical" evidence="6">
    <location>
        <begin position="83"/>
        <end position="102"/>
    </location>
</feature>
<gene>
    <name evidence="8" type="ORF">RMS29_21365</name>
</gene>
<evidence type="ECO:0000256" key="3">
    <source>
        <dbReference type="ARBA" id="ARBA00022692"/>
    </source>
</evidence>
<dbReference type="InterPro" id="IPR011701">
    <property type="entry name" value="MFS"/>
</dbReference>
<feature type="transmembrane region" description="Helical" evidence="6">
    <location>
        <begin position="276"/>
        <end position="297"/>
    </location>
</feature>
<dbReference type="InterPro" id="IPR050189">
    <property type="entry name" value="MFS_Efflux_Transporters"/>
</dbReference>
<evidence type="ECO:0000256" key="1">
    <source>
        <dbReference type="ARBA" id="ARBA00004651"/>
    </source>
</evidence>
<sequence length="395" mass="40949">MPDTISEAEPSKSRWAAVWATGLGVSSLTAAEMLPVSLLTPMGVDLGITEGMAGQAVTATAVVALVTSIFIALLTRRLNRRNLLLWLSAIQILSNLIVAFAPNLAVLLIGRMFLGLSLGGFWALSASLAMRLVPPESVPKAFSIIFGGVSVATVAAAPIGSYLGSIIGWRGVFIAAAILAAAGFAWQFASLPSMPPRGQSRLATLFHVLKRPRIGLGMSAVVLVFAGHFAFFTYLRPFIETVTHASVNGVTLILLAFGIGSFAGTSASGWLLKTNLWLTLWLVPLVMSVLALAAVAFGGSAIVISLIVALWGFSFGTIPVGWSTWLTQSVPDEAESGGGILVAAIQIAMTLGAALGGAIFDASGISSVFVFSGAVLLAATIVALIGLQDLRKISN</sequence>
<evidence type="ECO:0000313" key="8">
    <source>
        <dbReference type="EMBL" id="MDX8331767.1"/>
    </source>
</evidence>
<feature type="transmembrane region" description="Helical" evidence="6">
    <location>
        <begin position="169"/>
        <end position="193"/>
    </location>
</feature>
<keyword evidence="2" id="KW-1003">Cell membrane</keyword>
<feature type="domain" description="Major facilitator superfamily (MFS) profile" evidence="7">
    <location>
        <begin position="15"/>
        <end position="391"/>
    </location>
</feature>
<dbReference type="CDD" id="cd17324">
    <property type="entry name" value="MFS_NepI_like"/>
    <property type="match status" value="1"/>
</dbReference>